<evidence type="ECO:0000313" key="2">
    <source>
        <dbReference type="EMBL" id="CCI45206.1"/>
    </source>
</evidence>
<dbReference type="InParanoid" id="A0A024GF86"/>
<gene>
    <name evidence="2" type="ORF">BN9_060790</name>
</gene>
<evidence type="ECO:0000313" key="3">
    <source>
        <dbReference type="Proteomes" id="UP000053237"/>
    </source>
</evidence>
<feature type="chain" id="PRO_5001532442" evidence="1">
    <location>
        <begin position="20"/>
        <end position="82"/>
    </location>
</feature>
<sequence>MSWNLFLHLLCAHFHDVFSCISGHIVGFLFDLYVFAVSVISRYCTSIRVIPAMLSPDLPFLQRSNLFPMQMPQMLDSFSSTQ</sequence>
<dbReference type="Proteomes" id="UP000053237">
    <property type="component" value="Unassembled WGS sequence"/>
</dbReference>
<name>A0A024GF86_9STRA</name>
<organism evidence="2 3">
    <name type="scientific">Albugo candida</name>
    <dbReference type="NCBI Taxonomy" id="65357"/>
    <lineage>
        <taxon>Eukaryota</taxon>
        <taxon>Sar</taxon>
        <taxon>Stramenopiles</taxon>
        <taxon>Oomycota</taxon>
        <taxon>Peronosporomycetes</taxon>
        <taxon>Albuginales</taxon>
        <taxon>Albuginaceae</taxon>
        <taxon>Albugo</taxon>
    </lineage>
</organism>
<keyword evidence="3" id="KW-1185">Reference proteome</keyword>
<comment type="caution">
    <text evidence="2">The sequence shown here is derived from an EMBL/GenBank/DDBJ whole genome shotgun (WGS) entry which is preliminary data.</text>
</comment>
<protein>
    <submittedName>
        <fullName evidence="2">Uncharacterized protein</fullName>
    </submittedName>
</protein>
<feature type="signal peptide" evidence="1">
    <location>
        <begin position="1"/>
        <end position="19"/>
    </location>
</feature>
<dbReference type="EMBL" id="CAIX01000092">
    <property type="protein sequence ID" value="CCI45206.1"/>
    <property type="molecule type" value="Genomic_DNA"/>
</dbReference>
<keyword evidence="1" id="KW-0732">Signal</keyword>
<reference evidence="2 3" key="1">
    <citation type="submission" date="2012-05" db="EMBL/GenBank/DDBJ databases">
        <title>Recombination and specialization in a pathogen metapopulation.</title>
        <authorList>
            <person name="Gardiner A."/>
            <person name="Kemen E."/>
            <person name="Schultz-Larsen T."/>
            <person name="MacLean D."/>
            <person name="Van Oosterhout C."/>
            <person name="Jones J.D.G."/>
        </authorList>
    </citation>
    <scope>NUCLEOTIDE SEQUENCE [LARGE SCALE GENOMIC DNA]</scope>
    <source>
        <strain evidence="2 3">Ac Nc2</strain>
    </source>
</reference>
<proteinExistence type="predicted"/>
<evidence type="ECO:0000256" key="1">
    <source>
        <dbReference type="SAM" id="SignalP"/>
    </source>
</evidence>
<dbReference type="AlphaFoldDB" id="A0A024GF86"/>
<accession>A0A024GF86</accession>